<evidence type="ECO:0000313" key="8">
    <source>
        <dbReference type="EMBL" id="PHT95882.1"/>
    </source>
</evidence>
<dbReference type="PROSITE" id="PS00036">
    <property type="entry name" value="BZIP_BASIC"/>
    <property type="match status" value="1"/>
</dbReference>
<dbReference type="GO" id="GO:0042803">
    <property type="term" value="F:protein homodimerization activity"/>
    <property type="evidence" value="ECO:0007669"/>
    <property type="project" value="EnsemblPlants"/>
</dbReference>
<dbReference type="InterPro" id="IPR004827">
    <property type="entry name" value="bZIP"/>
</dbReference>
<evidence type="ECO:0000256" key="6">
    <source>
        <dbReference type="SAM" id="MobiDB-lite"/>
    </source>
</evidence>
<keyword evidence="9" id="KW-1185">Reference proteome</keyword>
<gene>
    <name evidence="8" type="ORF">T459_03764</name>
</gene>
<feature type="region of interest" description="Disordered" evidence="6">
    <location>
        <begin position="31"/>
        <end position="68"/>
    </location>
</feature>
<dbReference type="Pfam" id="PF00170">
    <property type="entry name" value="bZIP_1"/>
    <property type="match status" value="1"/>
</dbReference>
<evidence type="ECO:0000256" key="1">
    <source>
        <dbReference type="ARBA" id="ARBA00004123"/>
    </source>
</evidence>
<feature type="compositionally biased region" description="Polar residues" evidence="6">
    <location>
        <begin position="145"/>
        <end position="156"/>
    </location>
</feature>
<dbReference type="PANTHER" id="PTHR47693:SF1">
    <property type="entry name" value="BZIP TRANSCRIPTION FACTOR RISBZ3"/>
    <property type="match status" value="1"/>
</dbReference>
<feature type="compositionally biased region" description="Low complexity" evidence="6">
    <location>
        <begin position="45"/>
        <end position="66"/>
    </location>
</feature>
<name>A0A2G3ANS3_CAPAN</name>
<dbReference type="EMBL" id="AYRZ02000001">
    <property type="protein sequence ID" value="PHT95882.1"/>
    <property type="molecule type" value="Genomic_DNA"/>
</dbReference>
<feature type="domain" description="BZIP" evidence="7">
    <location>
        <begin position="177"/>
        <end position="229"/>
    </location>
</feature>
<dbReference type="OMA" id="IEAGPCG"/>
<dbReference type="PROSITE" id="PS50217">
    <property type="entry name" value="BZIP"/>
    <property type="match status" value="1"/>
</dbReference>
<dbReference type="Proteomes" id="UP000222542">
    <property type="component" value="Unassembled WGS sequence"/>
</dbReference>
<reference evidence="8 9" key="1">
    <citation type="journal article" date="2014" name="Nat. Genet.">
        <title>Genome sequence of the hot pepper provides insights into the evolution of pungency in Capsicum species.</title>
        <authorList>
            <person name="Kim S."/>
            <person name="Park M."/>
            <person name="Yeom S.I."/>
            <person name="Kim Y.M."/>
            <person name="Lee J.M."/>
            <person name="Lee H.A."/>
            <person name="Seo E."/>
            <person name="Choi J."/>
            <person name="Cheong K."/>
            <person name="Kim K.T."/>
            <person name="Jung K."/>
            <person name="Lee G.W."/>
            <person name="Oh S.K."/>
            <person name="Bae C."/>
            <person name="Kim S.B."/>
            <person name="Lee H.Y."/>
            <person name="Kim S.Y."/>
            <person name="Kim M.S."/>
            <person name="Kang B.C."/>
            <person name="Jo Y.D."/>
            <person name="Yang H.B."/>
            <person name="Jeong H.J."/>
            <person name="Kang W.H."/>
            <person name="Kwon J.K."/>
            <person name="Shin C."/>
            <person name="Lim J.Y."/>
            <person name="Park J.H."/>
            <person name="Huh J.H."/>
            <person name="Kim J.S."/>
            <person name="Kim B.D."/>
            <person name="Cohen O."/>
            <person name="Paran I."/>
            <person name="Suh M.C."/>
            <person name="Lee S.B."/>
            <person name="Kim Y.K."/>
            <person name="Shin Y."/>
            <person name="Noh S.J."/>
            <person name="Park J."/>
            <person name="Seo Y.S."/>
            <person name="Kwon S.Y."/>
            <person name="Kim H.A."/>
            <person name="Park J.M."/>
            <person name="Kim H.J."/>
            <person name="Choi S.B."/>
            <person name="Bosland P.W."/>
            <person name="Reeves G."/>
            <person name="Jo S.H."/>
            <person name="Lee B.W."/>
            <person name="Cho H.T."/>
            <person name="Choi H.S."/>
            <person name="Lee M.S."/>
            <person name="Yu Y."/>
            <person name="Do Choi Y."/>
            <person name="Park B.S."/>
            <person name="van Deynze A."/>
            <person name="Ashrafi H."/>
            <person name="Hill T."/>
            <person name="Kim W.T."/>
            <person name="Pai H.S."/>
            <person name="Ahn H.K."/>
            <person name="Yeam I."/>
            <person name="Giovannoni J.J."/>
            <person name="Rose J.K."/>
            <person name="Sorensen I."/>
            <person name="Lee S.J."/>
            <person name="Kim R.W."/>
            <person name="Choi I.Y."/>
            <person name="Choi B.S."/>
            <person name="Lim J.S."/>
            <person name="Lee Y.H."/>
            <person name="Choi D."/>
        </authorList>
    </citation>
    <scope>NUCLEOTIDE SEQUENCE [LARGE SCALE GENOMIC DNA]</scope>
    <source>
        <strain evidence="9">cv. CM334</strain>
    </source>
</reference>
<comment type="caution">
    <text evidence="8">The sequence shown here is derived from an EMBL/GenBank/DDBJ whole genome shotgun (WGS) entry which is preliminary data.</text>
</comment>
<dbReference type="SMART" id="SM00338">
    <property type="entry name" value="BRLZ"/>
    <property type="match status" value="1"/>
</dbReference>
<keyword evidence="4" id="KW-0804">Transcription</keyword>
<evidence type="ECO:0000313" key="9">
    <source>
        <dbReference type="Proteomes" id="UP000222542"/>
    </source>
</evidence>
<comment type="subcellular location">
    <subcellularLocation>
        <location evidence="1">Nucleus</location>
    </subcellularLocation>
</comment>
<sequence length="351" mass="38831">MEKKMANFASRNMKKSPSILAMEEFYGQDAKNSDGFGASDHHHQQQSTNNNNNINHHDNNNNNNNNGHHHAQLFGDICSIDPSFTMRNQDILNGFSNCGMTERPLWSPNITPKQSSISVTVDSQSSICAGSPTPTIIMTPKARDNQTMGANSGSYQSDDDDVDGEVGPCEQSTDPLDIKRIRRQASNRESARRSRRRKQAHMADLENQVDQFRGENESLFKQLADATQQYKDALTNNRVLKSDVEALRAKVKLAEDMVARGSLTSSLSHLLQNYLNTPQSLGTTTTTNNNNTMCRLDNVSPTITVPGEDSWGVISSQNVMIGVDNNNVNAFNQNGAMSDTVSCVSDVWSWE</sequence>
<dbReference type="OrthoDB" id="1299653at2759"/>
<dbReference type="GO" id="GO:0005634">
    <property type="term" value="C:nucleus"/>
    <property type="evidence" value="ECO:0007669"/>
    <property type="project" value="UniProtKB-SubCell"/>
</dbReference>
<dbReference type="Gene3D" id="1.20.5.170">
    <property type="match status" value="1"/>
</dbReference>
<dbReference type="SUPFAM" id="SSF57959">
    <property type="entry name" value="Leucine zipper domain"/>
    <property type="match status" value="1"/>
</dbReference>
<dbReference type="InterPro" id="IPR044168">
    <property type="entry name" value="RISBZ3/4/5"/>
</dbReference>
<dbReference type="InterPro" id="IPR046347">
    <property type="entry name" value="bZIP_sf"/>
</dbReference>
<keyword evidence="2" id="KW-0805">Transcription regulation</keyword>
<evidence type="ECO:0000256" key="3">
    <source>
        <dbReference type="ARBA" id="ARBA00023125"/>
    </source>
</evidence>
<keyword evidence="5" id="KW-0539">Nucleus</keyword>
<proteinExistence type="predicted"/>
<dbReference type="GO" id="GO:0000976">
    <property type="term" value="F:transcription cis-regulatory region binding"/>
    <property type="evidence" value="ECO:0007669"/>
    <property type="project" value="EnsemblPlants"/>
</dbReference>
<evidence type="ECO:0000256" key="5">
    <source>
        <dbReference type="ARBA" id="ARBA00023242"/>
    </source>
</evidence>
<keyword evidence="3" id="KW-0238">DNA-binding</keyword>
<dbReference type="STRING" id="4072.A0A2G3ANS3"/>
<dbReference type="AlphaFoldDB" id="A0A2G3ANS3"/>
<evidence type="ECO:0000259" key="7">
    <source>
        <dbReference type="PROSITE" id="PS50217"/>
    </source>
</evidence>
<protein>
    <recommendedName>
        <fullName evidence="7">BZIP domain-containing protein</fullName>
    </recommendedName>
</protein>
<feature type="region of interest" description="Disordered" evidence="6">
    <location>
        <begin position="144"/>
        <end position="205"/>
    </location>
</feature>
<organism evidence="8 9">
    <name type="scientific">Capsicum annuum</name>
    <name type="common">Capsicum pepper</name>
    <dbReference type="NCBI Taxonomy" id="4072"/>
    <lineage>
        <taxon>Eukaryota</taxon>
        <taxon>Viridiplantae</taxon>
        <taxon>Streptophyta</taxon>
        <taxon>Embryophyta</taxon>
        <taxon>Tracheophyta</taxon>
        <taxon>Spermatophyta</taxon>
        <taxon>Magnoliopsida</taxon>
        <taxon>eudicotyledons</taxon>
        <taxon>Gunneridae</taxon>
        <taxon>Pentapetalae</taxon>
        <taxon>asterids</taxon>
        <taxon>lamiids</taxon>
        <taxon>Solanales</taxon>
        <taxon>Solanaceae</taxon>
        <taxon>Solanoideae</taxon>
        <taxon>Capsiceae</taxon>
        <taxon>Capsicum</taxon>
    </lineage>
</organism>
<evidence type="ECO:0000256" key="2">
    <source>
        <dbReference type="ARBA" id="ARBA00023015"/>
    </source>
</evidence>
<accession>A0A2G3ANS3</accession>
<dbReference type="PANTHER" id="PTHR47693">
    <property type="entry name" value="BZIP TRANSCRIPTION FACTOR RISBZ3-RELATED"/>
    <property type="match status" value="1"/>
</dbReference>
<dbReference type="GO" id="GO:0003700">
    <property type="term" value="F:DNA-binding transcription factor activity"/>
    <property type="evidence" value="ECO:0007669"/>
    <property type="project" value="InterPro"/>
</dbReference>
<evidence type="ECO:0000256" key="4">
    <source>
        <dbReference type="ARBA" id="ARBA00023163"/>
    </source>
</evidence>
<dbReference type="Gramene" id="PHT95882">
    <property type="protein sequence ID" value="PHT95882"/>
    <property type="gene ID" value="T459_03764"/>
</dbReference>
<dbReference type="FunFam" id="1.20.5.170:FF:000020">
    <property type="entry name" value="BZIP transcription factor"/>
    <property type="match status" value="1"/>
</dbReference>
<dbReference type="GO" id="GO:0071333">
    <property type="term" value="P:cellular response to glucose stimulus"/>
    <property type="evidence" value="ECO:0007669"/>
    <property type="project" value="EnsemblPlants"/>
</dbReference>
<reference evidence="8 9" key="2">
    <citation type="journal article" date="2017" name="Genome Biol.">
        <title>New reference genome sequences of hot pepper reveal the massive evolution of plant disease-resistance genes by retroduplication.</title>
        <authorList>
            <person name="Kim S."/>
            <person name="Park J."/>
            <person name="Yeom S.I."/>
            <person name="Kim Y.M."/>
            <person name="Seo E."/>
            <person name="Kim K.T."/>
            <person name="Kim M.S."/>
            <person name="Lee J.M."/>
            <person name="Cheong K."/>
            <person name="Shin H.S."/>
            <person name="Kim S.B."/>
            <person name="Han K."/>
            <person name="Lee J."/>
            <person name="Park M."/>
            <person name="Lee H.A."/>
            <person name="Lee H.Y."/>
            <person name="Lee Y."/>
            <person name="Oh S."/>
            <person name="Lee J.H."/>
            <person name="Choi E."/>
            <person name="Choi E."/>
            <person name="Lee S.E."/>
            <person name="Jeon J."/>
            <person name="Kim H."/>
            <person name="Choi G."/>
            <person name="Song H."/>
            <person name="Lee J."/>
            <person name="Lee S.C."/>
            <person name="Kwon J.K."/>
            <person name="Lee H.Y."/>
            <person name="Koo N."/>
            <person name="Hong Y."/>
            <person name="Kim R.W."/>
            <person name="Kang W.H."/>
            <person name="Huh J.H."/>
            <person name="Kang B.C."/>
            <person name="Yang T.J."/>
            <person name="Lee Y.H."/>
            <person name="Bennetzen J.L."/>
            <person name="Choi D."/>
        </authorList>
    </citation>
    <scope>NUCLEOTIDE SEQUENCE [LARGE SCALE GENOMIC DNA]</scope>
    <source>
        <strain evidence="9">cv. CM334</strain>
    </source>
</reference>